<dbReference type="GO" id="GO:0005634">
    <property type="term" value="C:nucleus"/>
    <property type="evidence" value="ECO:0007669"/>
    <property type="project" value="UniProtKB-ARBA"/>
</dbReference>
<dbReference type="InterPro" id="IPR050951">
    <property type="entry name" value="Retrovirus_Pol_polyprotein"/>
</dbReference>
<dbReference type="SUPFAM" id="SSF53098">
    <property type="entry name" value="Ribonuclease H-like"/>
    <property type="match status" value="1"/>
</dbReference>
<proteinExistence type="predicted"/>
<dbReference type="EMBL" id="AVOT02017664">
    <property type="protein sequence ID" value="MBW0503960.1"/>
    <property type="molecule type" value="Genomic_DNA"/>
</dbReference>
<dbReference type="InterPro" id="IPR036397">
    <property type="entry name" value="RNaseH_sf"/>
</dbReference>
<keyword evidence="1" id="KW-0694">RNA-binding</keyword>
<dbReference type="Gene3D" id="1.10.340.70">
    <property type="match status" value="1"/>
</dbReference>
<dbReference type="InterPro" id="IPR012337">
    <property type="entry name" value="RNaseH-like_sf"/>
</dbReference>
<evidence type="ECO:0000259" key="2">
    <source>
        <dbReference type="PROSITE" id="PS50994"/>
    </source>
</evidence>
<evidence type="ECO:0000313" key="3">
    <source>
        <dbReference type="EMBL" id="MBW0503960.1"/>
    </source>
</evidence>
<keyword evidence="4" id="KW-1185">Reference proteome</keyword>
<accession>A0A9Q3DN21</accession>
<sequence>MTLTDRALINTILHEFHDSVASGNLSEDRILERVKTRSWWPNWREDVAEYCQTCERCQKSNRAAGKKFGMMIQVQKPKSPLEIAHMDWVTPLPPGGDRSYNACLVLADRNRETPMFLPCHKDDTAMDTAIIIWNKVISHTGLFQNIISDRDPKFTSALWTNLHSSFGTKLSFSTAYHPQTDGLAEKMIRTLEDILRIFCAYVQELKDSYVFTHYLCTLIPALELEYKTSIHSSTGKTPAMLEKGWNPRLPYDTLKNKLVDIHPAASSFKMMLEKARNDANRCMQDSFKYENKKWDKFNKPPDFKVGDLVLVSTLNFDNIKGPKKLKDYFSGPFMIKALHGHNSVKLEKTGELINKHPNFPVSLIKPYISSDKELLKSLFWKKDKKIKL</sequence>
<comment type="caution">
    <text evidence="3">The sequence shown here is derived from an EMBL/GenBank/DDBJ whole genome shotgun (WGS) entry which is preliminary data.</text>
</comment>
<dbReference type="PANTHER" id="PTHR37984:SF5">
    <property type="entry name" value="PROTEIN NYNRIN-LIKE"/>
    <property type="match status" value="1"/>
</dbReference>
<organism evidence="3 4">
    <name type="scientific">Austropuccinia psidii MF-1</name>
    <dbReference type="NCBI Taxonomy" id="1389203"/>
    <lineage>
        <taxon>Eukaryota</taxon>
        <taxon>Fungi</taxon>
        <taxon>Dikarya</taxon>
        <taxon>Basidiomycota</taxon>
        <taxon>Pucciniomycotina</taxon>
        <taxon>Pucciniomycetes</taxon>
        <taxon>Pucciniales</taxon>
        <taxon>Sphaerophragmiaceae</taxon>
        <taxon>Austropuccinia</taxon>
    </lineage>
</organism>
<dbReference type="InterPro" id="IPR001584">
    <property type="entry name" value="Integrase_cat-core"/>
</dbReference>
<protein>
    <recommendedName>
        <fullName evidence="2">Integrase catalytic domain-containing protein</fullName>
    </recommendedName>
</protein>
<dbReference type="OrthoDB" id="8006012at2759"/>
<dbReference type="Pfam" id="PF17921">
    <property type="entry name" value="Integrase_H2C2"/>
    <property type="match status" value="1"/>
</dbReference>
<evidence type="ECO:0000256" key="1">
    <source>
        <dbReference type="ARBA" id="ARBA00022884"/>
    </source>
</evidence>
<evidence type="ECO:0000313" key="4">
    <source>
        <dbReference type="Proteomes" id="UP000765509"/>
    </source>
</evidence>
<dbReference type="InterPro" id="IPR041588">
    <property type="entry name" value="Integrase_H2C2"/>
</dbReference>
<dbReference type="Proteomes" id="UP000765509">
    <property type="component" value="Unassembled WGS sequence"/>
</dbReference>
<name>A0A9Q3DN21_9BASI</name>
<dbReference type="AlphaFoldDB" id="A0A9Q3DN21"/>
<feature type="domain" description="Integrase catalytic" evidence="2">
    <location>
        <begin position="76"/>
        <end position="246"/>
    </location>
</feature>
<dbReference type="Gene3D" id="3.30.420.10">
    <property type="entry name" value="Ribonuclease H-like superfamily/Ribonuclease H"/>
    <property type="match status" value="1"/>
</dbReference>
<dbReference type="GO" id="GO:0015074">
    <property type="term" value="P:DNA integration"/>
    <property type="evidence" value="ECO:0007669"/>
    <property type="project" value="InterPro"/>
</dbReference>
<dbReference type="PANTHER" id="PTHR37984">
    <property type="entry name" value="PROTEIN CBG26694"/>
    <property type="match status" value="1"/>
</dbReference>
<dbReference type="PROSITE" id="PS50994">
    <property type="entry name" value="INTEGRASE"/>
    <property type="match status" value="1"/>
</dbReference>
<dbReference type="GO" id="GO:0003723">
    <property type="term" value="F:RNA binding"/>
    <property type="evidence" value="ECO:0007669"/>
    <property type="project" value="UniProtKB-KW"/>
</dbReference>
<reference evidence="3" key="1">
    <citation type="submission" date="2021-03" db="EMBL/GenBank/DDBJ databases">
        <title>Draft genome sequence of rust myrtle Austropuccinia psidii MF-1, a brazilian biotype.</title>
        <authorList>
            <person name="Quecine M.C."/>
            <person name="Pachon D.M.R."/>
            <person name="Bonatelli M.L."/>
            <person name="Correr F.H."/>
            <person name="Franceschini L.M."/>
            <person name="Leite T.F."/>
            <person name="Margarido G.R.A."/>
            <person name="Almeida C.A."/>
            <person name="Ferrarezi J.A."/>
            <person name="Labate C.A."/>
        </authorList>
    </citation>
    <scope>NUCLEOTIDE SEQUENCE</scope>
    <source>
        <strain evidence="3">MF-1</strain>
    </source>
</reference>
<gene>
    <name evidence="3" type="ORF">O181_043675</name>
</gene>